<evidence type="ECO:0000313" key="2">
    <source>
        <dbReference type="EMBL" id="VDK18855.1"/>
    </source>
</evidence>
<feature type="region of interest" description="Disordered" evidence="1">
    <location>
        <begin position="76"/>
        <end position="95"/>
    </location>
</feature>
<reference evidence="2 3" key="2">
    <citation type="submission" date="2018-11" db="EMBL/GenBank/DDBJ databases">
        <authorList>
            <consortium name="Pathogen Informatics"/>
        </authorList>
    </citation>
    <scope>NUCLEOTIDE SEQUENCE [LARGE SCALE GENOMIC DNA]</scope>
</reference>
<gene>
    <name evidence="2" type="ORF">ASIM_LOCUS1530</name>
</gene>
<protein>
    <submittedName>
        <fullName evidence="2 4">Uncharacterized protein</fullName>
    </submittedName>
</protein>
<sequence>MELGEEFLLIKYTLHLKKDNDSNAGQDGSCETDWTATRSNSSLAPSKPQTKDMSDLQGSVAHDKPKPAVKVEAISATQQQRVSKQQVTSKSSKNINQSAYSKNITQSRKAGAGDECVELLKRTNQFIDQIERIYGISDEPKQYSEQSLRDTSDGDVSMRSAKLEKHFGGGALNEAIAKEQCSDDTTPLDWMSPPSPNSDRCVAFGDNGNNSSFLPKKFVIDVLRLHNVESYTVVASLFLKYLQILRRTERCFAYD</sequence>
<dbReference type="AlphaFoldDB" id="A0A0M3J297"/>
<dbReference type="WBParaSite" id="ASIM_0000165401-mRNA-1">
    <property type="protein sequence ID" value="ASIM_0000165401-mRNA-1"/>
    <property type="gene ID" value="ASIM_0000165401"/>
</dbReference>
<reference evidence="4" key="1">
    <citation type="submission" date="2017-02" db="UniProtKB">
        <authorList>
            <consortium name="WormBaseParasite"/>
        </authorList>
    </citation>
    <scope>IDENTIFICATION</scope>
</reference>
<proteinExistence type="predicted"/>
<evidence type="ECO:0000256" key="1">
    <source>
        <dbReference type="SAM" id="MobiDB-lite"/>
    </source>
</evidence>
<evidence type="ECO:0000313" key="4">
    <source>
        <dbReference type="WBParaSite" id="ASIM_0000165401-mRNA-1"/>
    </source>
</evidence>
<dbReference type="EMBL" id="UYRR01001661">
    <property type="protein sequence ID" value="VDK18855.1"/>
    <property type="molecule type" value="Genomic_DNA"/>
</dbReference>
<organism evidence="4">
    <name type="scientific">Anisakis simplex</name>
    <name type="common">Herring worm</name>
    <dbReference type="NCBI Taxonomy" id="6269"/>
    <lineage>
        <taxon>Eukaryota</taxon>
        <taxon>Metazoa</taxon>
        <taxon>Ecdysozoa</taxon>
        <taxon>Nematoda</taxon>
        <taxon>Chromadorea</taxon>
        <taxon>Rhabditida</taxon>
        <taxon>Spirurina</taxon>
        <taxon>Ascaridomorpha</taxon>
        <taxon>Ascaridoidea</taxon>
        <taxon>Anisakidae</taxon>
        <taxon>Anisakis</taxon>
        <taxon>Anisakis simplex complex</taxon>
    </lineage>
</organism>
<accession>A0A0M3J297</accession>
<evidence type="ECO:0000313" key="3">
    <source>
        <dbReference type="Proteomes" id="UP000267096"/>
    </source>
</evidence>
<keyword evidence="3" id="KW-1185">Reference proteome</keyword>
<feature type="compositionally biased region" description="Polar residues" evidence="1">
    <location>
        <begin position="32"/>
        <end position="48"/>
    </location>
</feature>
<name>A0A0M3J297_ANISI</name>
<feature type="region of interest" description="Disordered" evidence="1">
    <location>
        <begin position="20"/>
        <end position="68"/>
    </location>
</feature>
<feature type="compositionally biased region" description="Low complexity" evidence="1">
    <location>
        <begin position="76"/>
        <end position="93"/>
    </location>
</feature>
<dbReference type="Proteomes" id="UP000267096">
    <property type="component" value="Unassembled WGS sequence"/>
</dbReference>